<dbReference type="OrthoDB" id="10260545at2759"/>
<reference evidence="1" key="1">
    <citation type="submission" date="2021-06" db="EMBL/GenBank/DDBJ databases">
        <authorList>
            <person name="Kallberg Y."/>
            <person name="Tangrot J."/>
            <person name="Rosling A."/>
        </authorList>
    </citation>
    <scope>NUCLEOTIDE SEQUENCE</scope>
    <source>
        <strain evidence="1">MT106</strain>
    </source>
</reference>
<comment type="caution">
    <text evidence="1">The sequence shown here is derived from an EMBL/GenBank/DDBJ whole genome shotgun (WGS) entry which is preliminary data.</text>
</comment>
<dbReference type="EMBL" id="CAJVPL010002232">
    <property type="protein sequence ID" value="CAG8604033.1"/>
    <property type="molecule type" value="Genomic_DNA"/>
</dbReference>
<protein>
    <submittedName>
        <fullName evidence="1">3545_t:CDS:1</fullName>
    </submittedName>
</protein>
<evidence type="ECO:0000313" key="1">
    <source>
        <dbReference type="EMBL" id="CAG8604033.1"/>
    </source>
</evidence>
<gene>
    <name evidence="1" type="ORF">AGERDE_LOCUS9247</name>
</gene>
<accession>A0A9N9CJT1</accession>
<keyword evidence="2" id="KW-1185">Reference proteome</keyword>
<dbReference type="AlphaFoldDB" id="A0A9N9CJT1"/>
<sequence>MAEQQRRFIVEEWETSRINRTLFVSKDKNNSSTFSDTAPCSRPVTRCPGLEQEKKLLRTLPPLRHPDLIPIFTRIPYEIRGKNHGPLYVPFNDVTMHTTSSDLLKLSVGLTEKNMSTFLKFNVDVHGRQFEELKLCRNSKKMLSLPNAGGASMLSEVLSYEVMERLLGVDLLKTEMEVHYSLINQPMTDYLVNLRHPHYTNPLTIGVSVTRAYAHDRRYTNDDAHRLLTKKLAGVNSSTKNIDNARIWKQILHIWCPNGQTANVVKRVYMKMSPEYKANTVVMVSIVDSKWVFTNNKVVYPPRKKDLPKKKRKKRV</sequence>
<proteinExistence type="predicted"/>
<evidence type="ECO:0000313" key="2">
    <source>
        <dbReference type="Proteomes" id="UP000789831"/>
    </source>
</evidence>
<organism evidence="1 2">
    <name type="scientific">Ambispora gerdemannii</name>
    <dbReference type="NCBI Taxonomy" id="144530"/>
    <lineage>
        <taxon>Eukaryota</taxon>
        <taxon>Fungi</taxon>
        <taxon>Fungi incertae sedis</taxon>
        <taxon>Mucoromycota</taxon>
        <taxon>Glomeromycotina</taxon>
        <taxon>Glomeromycetes</taxon>
        <taxon>Archaeosporales</taxon>
        <taxon>Ambisporaceae</taxon>
        <taxon>Ambispora</taxon>
    </lineage>
</organism>
<name>A0A9N9CJT1_9GLOM</name>
<dbReference type="Proteomes" id="UP000789831">
    <property type="component" value="Unassembled WGS sequence"/>
</dbReference>